<sequence length="70" mass="7787">MMVKLVPSSRQKPEKEELASSRQEQKCLSYVLSLSGTGFMSVQGGKPQCRRVETCDNSECNDCELFVPVS</sequence>
<dbReference type="GeneID" id="26798432"/>
<name>A0A0U4B4N9_9VIRU</name>
<dbReference type="RefSeq" id="YP_009222010.1">
    <property type="nucleotide sequence ID" value="NC_029056.1"/>
</dbReference>
<dbReference type="KEGG" id="vg:26798432"/>
<dbReference type="EMBL" id="KT581960">
    <property type="protein sequence ID" value="ALW95413.1"/>
    <property type="molecule type" value="Genomic_RNA"/>
</dbReference>
<reference evidence="3" key="1">
    <citation type="journal article" date="2016" name="Virus Res.">
        <title>Characterization of a novel single-stranded RNA virus, closely related to fusariviruses, infecting the plant pathogenic fungus Alternaria brassicicola.</title>
        <authorList>
            <person name="Zhong J."/>
            <person name="Shang H.H."/>
            <person name="Zhu C.X."/>
            <person name="Zhu J.Z."/>
            <person name="Zhu H.J."/>
            <person name="Hu Y."/>
            <person name="Gao B.D."/>
        </authorList>
    </citation>
    <scope>NUCLEOTIDE SEQUENCE [LARGE SCALE GENOMIC DNA]</scope>
</reference>
<dbReference type="Proteomes" id="UP000204523">
    <property type="component" value="Segment"/>
</dbReference>
<organism evidence="2 3">
    <name type="scientific">Alternaria brassicicola fusarivirus 1</name>
    <dbReference type="NCBI Taxonomy" id="1766767"/>
    <lineage>
        <taxon>Viruses</taxon>
        <taxon>Riboviria</taxon>
        <taxon>Orthornavirae</taxon>
        <taxon>Pisuviricota</taxon>
        <taxon>Duplopiviricetes</taxon>
        <taxon>Durnavirales</taxon>
        <taxon>Fusariviridae</taxon>
        <taxon>Betafusarivirus</taxon>
        <taxon>Betafusarivirus alternariae</taxon>
    </lineage>
</organism>
<accession>A0A0U4B4N9</accession>
<feature type="region of interest" description="Disordered" evidence="1">
    <location>
        <begin position="1"/>
        <end position="20"/>
    </location>
</feature>
<protein>
    <submittedName>
        <fullName evidence="2">Uncharacterized protein</fullName>
    </submittedName>
</protein>
<evidence type="ECO:0000256" key="1">
    <source>
        <dbReference type="SAM" id="MobiDB-lite"/>
    </source>
</evidence>
<keyword evidence="3" id="KW-1185">Reference proteome</keyword>
<evidence type="ECO:0000313" key="3">
    <source>
        <dbReference type="Proteomes" id="UP000204523"/>
    </source>
</evidence>
<proteinExistence type="predicted"/>
<feature type="compositionally biased region" description="Basic and acidic residues" evidence="1">
    <location>
        <begin position="11"/>
        <end position="20"/>
    </location>
</feature>
<evidence type="ECO:0000313" key="2">
    <source>
        <dbReference type="EMBL" id="ALW95413.1"/>
    </source>
</evidence>